<comment type="caution">
    <text evidence="2">The sequence shown here is derived from an EMBL/GenBank/DDBJ whole genome shotgun (WGS) entry which is preliminary data.</text>
</comment>
<organism evidence="2 3">
    <name type="scientific">Candidatus Collierbacteria bacterium RIFCSPHIGHO2_02_FULL_49_10</name>
    <dbReference type="NCBI Taxonomy" id="1817723"/>
    <lineage>
        <taxon>Bacteria</taxon>
        <taxon>Candidatus Collieribacteriota</taxon>
    </lineage>
</organism>
<reference evidence="2 3" key="1">
    <citation type="journal article" date="2016" name="Nat. Commun.">
        <title>Thousands of microbial genomes shed light on interconnected biogeochemical processes in an aquifer system.</title>
        <authorList>
            <person name="Anantharaman K."/>
            <person name="Brown C.T."/>
            <person name="Hug L.A."/>
            <person name="Sharon I."/>
            <person name="Castelle C.J."/>
            <person name="Probst A.J."/>
            <person name="Thomas B.C."/>
            <person name="Singh A."/>
            <person name="Wilkins M.J."/>
            <person name="Karaoz U."/>
            <person name="Brodie E.L."/>
            <person name="Williams K.H."/>
            <person name="Hubbard S.S."/>
            <person name="Banfield J.F."/>
        </authorList>
    </citation>
    <scope>NUCLEOTIDE SEQUENCE [LARGE SCALE GENOMIC DNA]</scope>
</reference>
<proteinExistence type="predicted"/>
<dbReference type="AlphaFoldDB" id="A0A1F5EX40"/>
<sequence length="148" mass="17219">MLSIAHATTGAFIATKIPNPYLSIPLILASHFLEDYIPHWDVGQGLSKKNKGHKDAFLQELFTDFPASILLVFFFFQYGQPFSIYPWLGWFFALLPDFIEFPYLFLGWRFTPIKQLAAFHKYFHHSTPEKLKGLLPQVVLILLIYILR</sequence>
<dbReference type="EMBL" id="MFAH01000010">
    <property type="protein sequence ID" value="OGD71998.1"/>
    <property type="molecule type" value="Genomic_DNA"/>
</dbReference>
<evidence type="ECO:0000313" key="3">
    <source>
        <dbReference type="Proteomes" id="UP000177390"/>
    </source>
</evidence>
<evidence type="ECO:0000313" key="2">
    <source>
        <dbReference type="EMBL" id="OGD71998.1"/>
    </source>
</evidence>
<keyword evidence="1" id="KW-0812">Transmembrane</keyword>
<gene>
    <name evidence="2" type="ORF">A3D09_00860</name>
</gene>
<feature type="transmembrane region" description="Helical" evidence="1">
    <location>
        <begin position="56"/>
        <end position="76"/>
    </location>
</feature>
<name>A0A1F5EX40_9BACT</name>
<keyword evidence="1" id="KW-0472">Membrane</keyword>
<accession>A0A1F5EX40</accession>
<keyword evidence="1" id="KW-1133">Transmembrane helix</keyword>
<dbReference type="Proteomes" id="UP000177390">
    <property type="component" value="Unassembled WGS sequence"/>
</dbReference>
<feature type="transmembrane region" description="Helical" evidence="1">
    <location>
        <begin position="88"/>
        <end position="110"/>
    </location>
</feature>
<evidence type="ECO:0000256" key="1">
    <source>
        <dbReference type="SAM" id="Phobius"/>
    </source>
</evidence>
<protein>
    <submittedName>
        <fullName evidence="2">Uncharacterized protein</fullName>
    </submittedName>
</protein>